<evidence type="ECO:0000256" key="7">
    <source>
        <dbReference type="HAMAP-Rule" id="MF_00847"/>
    </source>
</evidence>
<reference evidence="9 10" key="1">
    <citation type="journal article" date="2021" name="MBio">
        <title>Poor Competitiveness of Bradyrhizobium in Pigeon Pea Root Colonization in Indian Soils.</title>
        <authorList>
            <person name="Chalasani D."/>
            <person name="Basu A."/>
            <person name="Pullabhotla S.V.S.R.N."/>
            <person name="Jorrin B."/>
            <person name="Neal A.L."/>
            <person name="Poole P.S."/>
            <person name="Podile A.R."/>
            <person name="Tkacz A."/>
        </authorList>
    </citation>
    <scope>NUCLEOTIDE SEQUENCE [LARGE SCALE GENOMIC DNA]</scope>
    <source>
        <strain evidence="9 10">HU14</strain>
    </source>
</reference>
<name>A0ABS7HIS9_9MICO</name>
<dbReference type="InterPro" id="IPR017871">
    <property type="entry name" value="ABC_transporter-like_CS"/>
</dbReference>
<dbReference type="PANTHER" id="PTHR43858">
    <property type="entry name" value="ENERGY-DEPENDENT TRANSLATIONAL THROTTLE PROTEIN ETTA"/>
    <property type="match status" value="1"/>
</dbReference>
<evidence type="ECO:0000256" key="3">
    <source>
        <dbReference type="ARBA" id="ARBA00022730"/>
    </source>
</evidence>
<proteinExistence type="inferred from homology"/>
<comment type="subcellular location">
    <subcellularLocation>
        <location evidence="7">Cytoplasm</location>
    </subcellularLocation>
    <text evidence="7">Associates with ribosomes and polysomes.</text>
</comment>
<dbReference type="EC" id="3.6.1.-" evidence="7"/>
<feature type="domain" description="ABC transporter" evidence="8">
    <location>
        <begin position="3"/>
        <end position="257"/>
    </location>
</feature>
<organism evidence="9 10">
    <name type="scientific">Microbacterium jejuense</name>
    <dbReference type="NCBI Taxonomy" id="1263637"/>
    <lineage>
        <taxon>Bacteria</taxon>
        <taxon>Bacillati</taxon>
        <taxon>Actinomycetota</taxon>
        <taxon>Actinomycetes</taxon>
        <taxon>Micrococcales</taxon>
        <taxon>Microbacteriaceae</taxon>
        <taxon>Microbacterium</taxon>
    </lineage>
</organism>
<dbReference type="SMART" id="SM00382">
    <property type="entry name" value="AAA"/>
    <property type="match status" value="2"/>
</dbReference>
<dbReference type="SUPFAM" id="SSF52540">
    <property type="entry name" value="P-loop containing nucleoside triphosphate hydrolases"/>
    <property type="match status" value="2"/>
</dbReference>
<keyword evidence="7" id="KW-0677">Repeat</keyword>
<feature type="binding site" evidence="7">
    <location>
        <begin position="355"/>
        <end position="362"/>
    </location>
    <ligand>
        <name>ATP</name>
        <dbReference type="ChEBI" id="CHEBI:30616"/>
        <label>2</label>
    </ligand>
</feature>
<keyword evidence="6 7" id="KW-0810">Translation regulation</keyword>
<protein>
    <recommendedName>
        <fullName evidence="7">Energy-dependent translational throttle protein EttA</fullName>
        <ecNumber evidence="7">3.6.1.-</ecNumber>
    </recommendedName>
    <alternativeName>
        <fullName evidence="7">Translational regulatory factor EttA</fullName>
    </alternativeName>
</protein>
<keyword evidence="7" id="KW-0648">Protein biosynthesis</keyword>
<keyword evidence="7" id="KW-0694">RNA-binding</keyword>
<dbReference type="Proteomes" id="UP001196843">
    <property type="component" value="Unassembled WGS sequence"/>
</dbReference>
<gene>
    <name evidence="7 9" type="primary">ettA</name>
    <name evidence="9" type="ORF">JNB62_04050</name>
</gene>
<evidence type="ECO:0000256" key="6">
    <source>
        <dbReference type="ARBA" id="ARBA00022845"/>
    </source>
</evidence>
<keyword evidence="3 7" id="KW-0699">rRNA-binding</keyword>
<keyword evidence="4 7" id="KW-0547">Nucleotide-binding</keyword>
<comment type="similarity">
    <text evidence="1 7">Belongs to the ABC transporter superfamily. ABCF family. Translational throttle EttA subfamily.</text>
</comment>
<evidence type="ECO:0000256" key="1">
    <source>
        <dbReference type="ARBA" id="ARBA00005868"/>
    </source>
</evidence>
<accession>A0ABS7HIS9</accession>
<dbReference type="NCBIfam" id="TIGR03719">
    <property type="entry name" value="ABC_ABC_ChvD"/>
    <property type="match status" value="1"/>
</dbReference>
<keyword evidence="7" id="KW-0963">Cytoplasm</keyword>
<comment type="catalytic activity">
    <reaction evidence="7">
        <text>ATP + H2O = ADP + phosphate + H(+)</text>
        <dbReference type="Rhea" id="RHEA:13065"/>
        <dbReference type="ChEBI" id="CHEBI:15377"/>
        <dbReference type="ChEBI" id="CHEBI:15378"/>
        <dbReference type="ChEBI" id="CHEBI:30616"/>
        <dbReference type="ChEBI" id="CHEBI:43474"/>
        <dbReference type="ChEBI" id="CHEBI:456216"/>
    </reaction>
</comment>
<comment type="function">
    <text evidence="7">A translation factor that gates the progression of the 70S ribosomal initiation complex (IC, containing tRNA(fMet) in the P-site) into the translation elongation cycle by using a mechanism sensitive to the ATP/ADP ratio. Binds to the 70S ribosome E-site where it modulates the state of the translating ribosome during subunit translocation. ATP hydrolysis probably frees it from the ribosome, which can enter the elongation phase.</text>
</comment>
<dbReference type="Gene3D" id="3.40.50.300">
    <property type="entry name" value="P-loop containing nucleotide triphosphate hydrolases"/>
    <property type="match status" value="2"/>
</dbReference>
<comment type="caution">
    <text evidence="9">The sequence shown here is derived from an EMBL/GenBank/DDBJ whole genome shotgun (WGS) entry which is preliminary data.</text>
</comment>
<sequence length="559" mass="61643">MAEYIYSMVRARKAVGEKLILDDVTMAFLPGAKIGMVGPNGAGKSTILKIMAGLDTPSNGEAKLSPGFTVGILMQEPELDDSKTVLENIQEGVAIKAKLDRFNEISGLMADPDADFDALLAEMGTLQEEIDAADAWDLDSQLEQAMDALRTPPADASVANLSGGERRRVALAKLLLQKPDLLLLDEPTNHLDAESVLWLEQHLQKYAGAVIAITHDRYFLDNVAEWIAEVDRGRLIGYEGNYSTYLEKKAERLAIQGKKDAKLAKRLAEELDWVRSNQKGRQAKSKARLARYEEMAAEADRTRKLDFEEITIPPGPRLGNVVIEAKKLKKGFDGRSLIDGLSFTLPPNGIVGVIGPNGVGKTTLFKTIVGLEPLDGGELKIGETVKISYVDQSRANIDPNKTLWEVVSDGLDIITVGKTEIPSRAYVSKFGFKGPDQQKKAGVLSGGERNRLNLALTLKEGGNLLLLDEPTNDLDVETLQSLENALLEFPGCAVVITHDRWFLDRIATHILAYEGTDENPDQWYWFEGNFEAYEANKIERLGADAARPHRTTYRKLTRD</sequence>
<feature type="binding site" evidence="7">
    <location>
        <begin position="38"/>
        <end position="45"/>
    </location>
    <ligand>
        <name>ATP</name>
        <dbReference type="ChEBI" id="CHEBI:30616"/>
        <label>1</label>
    </ligand>
</feature>
<dbReference type="InterPro" id="IPR003593">
    <property type="entry name" value="AAA+_ATPase"/>
</dbReference>
<dbReference type="HAMAP" id="MF_00847">
    <property type="entry name" value="EttA"/>
    <property type="match status" value="1"/>
</dbReference>
<comment type="domain">
    <text evidence="7">The P-site tRNA interaction motif (PtIM domain) probably interacts with the P-site tRNA(fMet) as well as the 23S rRNA.</text>
</comment>
<dbReference type="NCBIfam" id="NF008775">
    <property type="entry name" value="PRK11819.1"/>
    <property type="match status" value="1"/>
</dbReference>
<dbReference type="RefSeq" id="WP_220299595.1">
    <property type="nucleotide sequence ID" value="NZ_JAEUAW010000003.1"/>
</dbReference>
<evidence type="ECO:0000256" key="4">
    <source>
        <dbReference type="ARBA" id="ARBA00022741"/>
    </source>
</evidence>
<comment type="domain">
    <text evidence="7">The arm domain is inserted in the first ABC transporter domain. Probably contacts ribosomal protein L1.</text>
</comment>
<dbReference type="Pfam" id="PF00005">
    <property type="entry name" value="ABC_tran"/>
    <property type="match status" value="2"/>
</dbReference>
<comment type="subunit">
    <text evidence="7">Monomer. Probably contacts ribosomal proteins L1, L5, L33 and S7, the 16S and 23S rRNA and the P-site containing tRNA(fMet).</text>
</comment>
<evidence type="ECO:0000313" key="10">
    <source>
        <dbReference type="Proteomes" id="UP001196843"/>
    </source>
</evidence>
<keyword evidence="2 7" id="KW-0820">tRNA-binding</keyword>
<evidence type="ECO:0000256" key="5">
    <source>
        <dbReference type="ARBA" id="ARBA00022840"/>
    </source>
</evidence>
<dbReference type="CDD" id="cd03221">
    <property type="entry name" value="ABCF_EF-3"/>
    <property type="match status" value="2"/>
</dbReference>
<dbReference type="EMBL" id="JAEUAW010000003">
    <property type="protein sequence ID" value="MBW9092851.1"/>
    <property type="molecule type" value="Genomic_DNA"/>
</dbReference>
<comment type="caution">
    <text evidence="7">Lacks conserved residue(s) required for the propagation of feature annotation.</text>
</comment>
<dbReference type="PROSITE" id="PS00211">
    <property type="entry name" value="ABC_TRANSPORTER_1"/>
    <property type="match status" value="2"/>
</dbReference>
<keyword evidence="10" id="KW-1185">Reference proteome</keyword>
<evidence type="ECO:0000259" key="8">
    <source>
        <dbReference type="PROSITE" id="PS50893"/>
    </source>
</evidence>
<dbReference type="Pfam" id="PF12848">
    <property type="entry name" value="ABC_tran_Xtn"/>
    <property type="match status" value="1"/>
</dbReference>
<dbReference type="InterPro" id="IPR022374">
    <property type="entry name" value="EttA"/>
</dbReference>
<evidence type="ECO:0000313" key="9">
    <source>
        <dbReference type="EMBL" id="MBW9092851.1"/>
    </source>
</evidence>
<keyword evidence="7" id="KW-0378">Hydrolase</keyword>
<dbReference type="InterPro" id="IPR027417">
    <property type="entry name" value="P-loop_NTPase"/>
</dbReference>
<dbReference type="InterPro" id="IPR003439">
    <property type="entry name" value="ABC_transporter-like_ATP-bd"/>
</dbReference>
<evidence type="ECO:0000256" key="2">
    <source>
        <dbReference type="ARBA" id="ARBA00022555"/>
    </source>
</evidence>
<feature type="domain" description="ABC transporter" evidence="8">
    <location>
        <begin position="323"/>
        <end position="540"/>
    </location>
</feature>
<dbReference type="PANTHER" id="PTHR43858:SF1">
    <property type="entry name" value="ABC TRANSPORTER-RELATED PROTEIN"/>
    <property type="match status" value="1"/>
</dbReference>
<keyword evidence="5 7" id="KW-0067">ATP-binding</keyword>
<dbReference type="InterPro" id="IPR032781">
    <property type="entry name" value="ABC_tran_Xtn"/>
</dbReference>
<dbReference type="PROSITE" id="PS50893">
    <property type="entry name" value="ABC_TRANSPORTER_2"/>
    <property type="match status" value="2"/>
</dbReference>